<proteinExistence type="predicted"/>
<sequence>MTDKKYNDKELKILRHAIDNASDALGKKMIQSENITPIINILEKFLRSNASLCYGGTAINNILPEKDRFYNKDIEIPDYDFFSPNALTYAKKLADLYYAAGYTEVEAKAGIHSGTYKVYVNFIPIADITYIDKAIFSNLLKNSIKVNGISYCPPDFLRMSMYLELSRPMGDVSRWEKVLKRLVLLNKHHPLSGDNCSKEKFARKYDGSKAAASDIYNIVRSSVISQGLVFFGGYASGLYGKYMSAKERKQIVGIPDFDILSTDAESSAVIIKEQLIHAGYDTVTINKKPGVGELITAHYEIMITHNNLTDVICYVYNTSSCHSYNNITIDGETLKIASIDTMLSFYLVFIYIDRPYYDVNRLLCMSEYLFRVQLKNRLEQKGLLKRFSIDCYGTHHTLEDNRAEKSKSYKSLKEKKCNRGCKEFDVAFLRYIPGQVIEMKPAVTKKTKQTKKKSKSLSRSKSRSQSKRYKR</sequence>
<name>A0AC59EWQ0_9VIRU</name>
<protein>
    <submittedName>
        <fullName evidence="1">PolyA polymerase catalytic subunit</fullName>
    </submittedName>
</protein>
<gene>
    <name evidence="1" type="ORF">PGCG_00073</name>
</gene>
<evidence type="ECO:0000313" key="1">
    <source>
        <dbReference type="EMBL" id="AGM15385.1"/>
    </source>
</evidence>
<dbReference type="Proteomes" id="UP000204225">
    <property type="component" value="Segment"/>
</dbReference>
<accession>A0AC59EWQ0</accession>
<organism evidence="1 2">
    <name type="scientific">Phaeocystis globosa virus PgV-16T</name>
    <dbReference type="NCBI Taxonomy" id="3071227"/>
    <lineage>
        <taxon>Viruses</taxon>
        <taxon>Varidnaviria</taxon>
        <taxon>Bamfordvirae</taxon>
        <taxon>Nucleocytoviricota</taxon>
        <taxon>Megaviricetes</taxon>
        <taxon>Imitervirales</taxon>
        <taxon>Mesomimiviridae</taxon>
        <taxon>Tethysvirus</taxon>
        <taxon>Tethysvirus hollandense</taxon>
    </lineage>
</organism>
<evidence type="ECO:0000313" key="2">
    <source>
        <dbReference type="Proteomes" id="UP000204225"/>
    </source>
</evidence>
<reference evidence="1 2" key="1">
    <citation type="journal article" date="2013" name="Proc. Natl. Acad. Sci. U.S.A.">
        <title>Genome of Phaeocystis globosa virus PgV-16T highlights the common ancestry of the largest known DNA viruses infecting eukaryotes.</title>
        <authorList>
            <person name="Santini S."/>
            <person name="Jeudy S."/>
            <person name="Bartoli J."/>
            <person name="Poirot O."/>
            <person name="Lescot M."/>
            <person name="Abergel C."/>
            <person name="Barbe V."/>
            <person name="Wommack K.E."/>
            <person name="Noordeloos A.A."/>
            <person name="Brussaard C.P."/>
            <person name="Claverie J.M."/>
        </authorList>
    </citation>
    <scope>NUCLEOTIDE SEQUENCE [LARGE SCALE GENOMIC DNA]</scope>
    <source>
        <strain evidence="1 2">16T</strain>
    </source>
</reference>
<dbReference type="EMBL" id="KC662249">
    <property type="protein sequence ID" value="AGM15385.1"/>
    <property type="molecule type" value="Genomic_DNA"/>
</dbReference>
<keyword evidence="2" id="KW-1185">Reference proteome</keyword>